<dbReference type="AlphaFoldDB" id="A0A3M0BIG5"/>
<protein>
    <recommendedName>
        <fullName evidence="1">diguanylate cyclase</fullName>
        <ecNumber evidence="1">2.7.7.65</ecNumber>
    </recommendedName>
</protein>
<dbReference type="PANTHER" id="PTHR45138">
    <property type="entry name" value="REGULATORY COMPONENTS OF SENSORY TRANSDUCTION SYSTEM"/>
    <property type="match status" value="1"/>
</dbReference>
<dbReference type="RefSeq" id="WP_121923293.1">
    <property type="nucleotide sequence ID" value="NZ_REFO01000012.1"/>
</dbReference>
<dbReference type="GO" id="GO:1902201">
    <property type="term" value="P:negative regulation of bacterial-type flagellum-dependent cell motility"/>
    <property type="evidence" value="ECO:0007669"/>
    <property type="project" value="TreeGrafter"/>
</dbReference>
<dbReference type="InterPro" id="IPR000160">
    <property type="entry name" value="GGDEF_dom"/>
</dbReference>
<dbReference type="FunFam" id="3.30.70.270:FF:000001">
    <property type="entry name" value="Diguanylate cyclase domain protein"/>
    <property type="match status" value="1"/>
</dbReference>
<dbReference type="GO" id="GO:0043709">
    <property type="term" value="P:cell adhesion involved in single-species biofilm formation"/>
    <property type="evidence" value="ECO:0007669"/>
    <property type="project" value="TreeGrafter"/>
</dbReference>
<dbReference type="SUPFAM" id="SSF55073">
    <property type="entry name" value="Nucleotide cyclase"/>
    <property type="match status" value="1"/>
</dbReference>
<dbReference type="InterPro" id="IPR043128">
    <property type="entry name" value="Rev_trsase/Diguanyl_cyclase"/>
</dbReference>
<accession>A0A3M0BIG5</accession>
<dbReference type="OrthoDB" id="9813903at2"/>
<reference evidence="4 5" key="1">
    <citation type="submission" date="2018-10" db="EMBL/GenBank/DDBJ databases">
        <title>Genomic Encyclopedia of Archaeal and Bacterial Type Strains, Phase II (KMG-II): from individual species to whole genera.</title>
        <authorList>
            <person name="Goeker M."/>
        </authorList>
    </citation>
    <scope>NUCLEOTIDE SEQUENCE [LARGE SCALE GENOMIC DNA]</scope>
    <source>
        <strain evidence="4 5">VM1</strain>
    </source>
</reference>
<gene>
    <name evidence="4" type="ORF">CLV39_1179</name>
</gene>
<dbReference type="SMART" id="SM00267">
    <property type="entry name" value="GGDEF"/>
    <property type="match status" value="1"/>
</dbReference>
<dbReference type="EMBL" id="REFO01000012">
    <property type="protein sequence ID" value="RMA96164.1"/>
    <property type="molecule type" value="Genomic_DNA"/>
</dbReference>
<organism evidence="4 5">
    <name type="scientific">Hydrogenothermus marinus</name>
    <dbReference type="NCBI Taxonomy" id="133270"/>
    <lineage>
        <taxon>Bacteria</taxon>
        <taxon>Pseudomonadati</taxon>
        <taxon>Aquificota</taxon>
        <taxon>Aquificia</taxon>
        <taxon>Aquificales</taxon>
        <taxon>Hydrogenothermaceae</taxon>
        <taxon>Hydrogenothermus</taxon>
    </lineage>
</organism>
<dbReference type="Pfam" id="PF00990">
    <property type="entry name" value="GGDEF"/>
    <property type="match status" value="1"/>
</dbReference>
<comment type="catalytic activity">
    <reaction evidence="2">
        <text>2 GTP = 3',3'-c-di-GMP + 2 diphosphate</text>
        <dbReference type="Rhea" id="RHEA:24898"/>
        <dbReference type="ChEBI" id="CHEBI:33019"/>
        <dbReference type="ChEBI" id="CHEBI:37565"/>
        <dbReference type="ChEBI" id="CHEBI:58805"/>
        <dbReference type="EC" id="2.7.7.65"/>
    </reaction>
</comment>
<dbReference type="GO" id="GO:0005886">
    <property type="term" value="C:plasma membrane"/>
    <property type="evidence" value="ECO:0007669"/>
    <property type="project" value="TreeGrafter"/>
</dbReference>
<dbReference type="Gene3D" id="3.30.70.270">
    <property type="match status" value="1"/>
</dbReference>
<evidence type="ECO:0000256" key="2">
    <source>
        <dbReference type="ARBA" id="ARBA00034247"/>
    </source>
</evidence>
<name>A0A3M0BIG5_9AQUI</name>
<evidence type="ECO:0000313" key="4">
    <source>
        <dbReference type="EMBL" id="RMA96164.1"/>
    </source>
</evidence>
<dbReference type="PROSITE" id="PS50887">
    <property type="entry name" value="GGDEF"/>
    <property type="match status" value="1"/>
</dbReference>
<sequence length="417" mass="49152">MKNLEKKVEKALEMVFNNYLNDDYMYAIFKTFLIKRVKKEIYNGFNFLIKGKRDDGKREFFKVGVFFYKENIPFSFFYDFIDRVRLVIIKDKLQSEFIDKLEDIFLFIENTFSYGYLFQLLKEDKDWIREELRLFKGEDNPSILKPYILDHLIWTNKLIEDIKKLRTQPSIELNSRKCSFGQKLSKGHLDLIIGKNYCLRIEKIHDLIHEISNEIYFYIQKRSFKNLLIDYINLIKNVGRLINTISLSTAVLAEFEAKVDPLTGVLNRRSMDIILQNHFTISKVANTSFSIAMIDIDDFKKINDTYGHLIGDCILKEVVNKIKNVIRKSDLIFRYGGEEFLILFPYLDKEDLPKVLEKIRDVVSSKEFVCEDIKLKITVSIGGATFEENIESVKQLIKKADENLYKAKKTGKNKFII</sequence>
<evidence type="ECO:0000259" key="3">
    <source>
        <dbReference type="PROSITE" id="PS50887"/>
    </source>
</evidence>
<dbReference type="InterPro" id="IPR029787">
    <property type="entry name" value="Nucleotide_cyclase"/>
</dbReference>
<evidence type="ECO:0000256" key="1">
    <source>
        <dbReference type="ARBA" id="ARBA00012528"/>
    </source>
</evidence>
<keyword evidence="5" id="KW-1185">Reference proteome</keyword>
<dbReference type="GO" id="GO:0052621">
    <property type="term" value="F:diguanylate cyclase activity"/>
    <property type="evidence" value="ECO:0007669"/>
    <property type="project" value="UniProtKB-EC"/>
</dbReference>
<dbReference type="EC" id="2.7.7.65" evidence="1"/>
<proteinExistence type="predicted"/>
<dbReference type="PANTHER" id="PTHR45138:SF9">
    <property type="entry name" value="DIGUANYLATE CYCLASE DGCM-RELATED"/>
    <property type="match status" value="1"/>
</dbReference>
<comment type="caution">
    <text evidence="4">The sequence shown here is derived from an EMBL/GenBank/DDBJ whole genome shotgun (WGS) entry which is preliminary data.</text>
</comment>
<dbReference type="NCBIfam" id="TIGR00254">
    <property type="entry name" value="GGDEF"/>
    <property type="match status" value="1"/>
</dbReference>
<evidence type="ECO:0000313" key="5">
    <source>
        <dbReference type="Proteomes" id="UP000280842"/>
    </source>
</evidence>
<dbReference type="Proteomes" id="UP000280842">
    <property type="component" value="Unassembled WGS sequence"/>
</dbReference>
<dbReference type="InterPro" id="IPR050469">
    <property type="entry name" value="Diguanylate_Cyclase"/>
</dbReference>
<feature type="domain" description="GGDEF" evidence="3">
    <location>
        <begin position="287"/>
        <end position="417"/>
    </location>
</feature>
<dbReference type="CDD" id="cd01949">
    <property type="entry name" value="GGDEF"/>
    <property type="match status" value="1"/>
</dbReference>
<dbReference type="Gene3D" id="1.20.120.30">
    <property type="entry name" value="Aspartate receptor, ligand-binding domain"/>
    <property type="match status" value="1"/>
</dbReference>